<comment type="caution">
    <text evidence="1">The sequence shown here is derived from an EMBL/GenBank/DDBJ whole genome shotgun (WGS) entry which is preliminary data.</text>
</comment>
<keyword evidence="2" id="KW-1185">Reference proteome</keyword>
<name>A0A9N9JEU8_9GLOM</name>
<dbReference type="Proteomes" id="UP000789405">
    <property type="component" value="Unassembled WGS sequence"/>
</dbReference>
<protein>
    <submittedName>
        <fullName evidence="1">25861_t:CDS:1</fullName>
    </submittedName>
</protein>
<feature type="non-terminal residue" evidence="1">
    <location>
        <position position="54"/>
    </location>
</feature>
<dbReference type="AlphaFoldDB" id="A0A9N9JEU8"/>
<gene>
    <name evidence="1" type="ORF">DERYTH_LOCUS19097</name>
</gene>
<sequence>MKYAESDNLNGQHDPEFCQRNRVGLKNKHQSKHKEPIYYMKSIEEIEVGKDETK</sequence>
<reference evidence="1" key="1">
    <citation type="submission" date="2021-06" db="EMBL/GenBank/DDBJ databases">
        <authorList>
            <person name="Kallberg Y."/>
            <person name="Tangrot J."/>
            <person name="Rosling A."/>
        </authorList>
    </citation>
    <scope>NUCLEOTIDE SEQUENCE</scope>
    <source>
        <strain evidence="1">MA453B</strain>
    </source>
</reference>
<dbReference type="EMBL" id="CAJVPY010020374">
    <property type="protein sequence ID" value="CAG8775303.1"/>
    <property type="molecule type" value="Genomic_DNA"/>
</dbReference>
<accession>A0A9N9JEU8</accession>
<evidence type="ECO:0000313" key="2">
    <source>
        <dbReference type="Proteomes" id="UP000789405"/>
    </source>
</evidence>
<organism evidence="1 2">
    <name type="scientific">Dentiscutata erythropus</name>
    <dbReference type="NCBI Taxonomy" id="1348616"/>
    <lineage>
        <taxon>Eukaryota</taxon>
        <taxon>Fungi</taxon>
        <taxon>Fungi incertae sedis</taxon>
        <taxon>Mucoromycota</taxon>
        <taxon>Glomeromycotina</taxon>
        <taxon>Glomeromycetes</taxon>
        <taxon>Diversisporales</taxon>
        <taxon>Gigasporaceae</taxon>
        <taxon>Dentiscutata</taxon>
    </lineage>
</organism>
<proteinExistence type="predicted"/>
<evidence type="ECO:0000313" key="1">
    <source>
        <dbReference type="EMBL" id="CAG8775303.1"/>
    </source>
</evidence>